<keyword evidence="3" id="KW-1185">Reference proteome</keyword>
<accession>A0A5B7HPX5</accession>
<dbReference type="AlphaFoldDB" id="A0A5B7HPX5"/>
<gene>
    <name evidence="2" type="ORF">E2C01_066490</name>
</gene>
<protein>
    <submittedName>
        <fullName evidence="2">Uncharacterized protein</fullName>
    </submittedName>
</protein>
<feature type="compositionally biased region" description="Basic and acidic residues" evidence="1">
    <location>
        <begin position="66"/>
        <end position="86"/>
    </location>
</feature>
<dbReference type="EMBL" id="VSRR010034310">
    <property type="protein sequence ID" value="MPC72193.1"/>
    <property type="molecule type" value="Genomic_DNA"/>
</dbReference>
<feature type="region of interest" description="Disordered" evidence="1">
    <location>
        <begin position="1"/>
        <end position="86"/>
    </location>
</feature>
<sequence length="86" mass="9177">MAGAGGAATGADTADDDDGSEGVRAANDHDEPGPSDYHPSHHAAPRLPCWTRCDRVQMAGSRGRRRPDSTERLRGADTARHKKNDL</sequence>
<evidence type="ECO:0000313" key="3">
    <source>
        <dbReference type="Proteomes" id="UP000324222"/>
    </source>
</evidence>
<dbReference type="Proteomes" id="UP000324222">
    <property type="component" value="Unassembled WGS sequence"/>
</dbReference>
<name>A0A5B7HPX5_PORTR</name>
<evidence type="ECO:0000256" key="1">
    <source>
        <dbReference type="SAM" id="MobiDB-lite"/>
    </source>
</evidence>
<organism evidence="2 3">
    <name type="scientific">Portunus trituberculatus</name>
    <name type="common">Swimming crab</name>
    <name type="synonym">Neptunus trituberculatus</name>
    <dbReference type="NCBI Taxonomy" id="210409"/>
    <lineage>
        <taxon>Eukaryota</taxon>
        <taxon>Metazoa</taxon>
        <taxon>Ecdysozoa</taxon>
        <taxon>Arthropoda</taxon>
        <taxon>Crustacea</taxon>
        <taxon>Multicrustacea</taxon>
        <taxon>Malacostraca</taxon>
        <taxon>Eumalacostraca</taxon>
        <taxon>Eucarida</taxon>
        <taxon>Decapoda</taxon>
        <taxon>Pleocyemata</taxon>
        <taxon>Brachyura</taxon>
        <taxon>Eubrachyura</taxon>
        <taxon>Portunoidea</taxon>
        <taxon>Portunidae</taxon>
        <taxon>Portuninae</taxon>
        <taxon>Portunus</taxon>
    </lineage>
</organism>
<comment type="caution">
    <text evidence="2">The sequence shown here is derived from an EMBL/GenBank/DDBJ whole genome shotgun (WGS) entry which is preliminary data.</text>
</comment>
<evidence type="ECO:0000313" key="2">
    <source>
        <dbReference type="EMBL" id="MPC72193.1"/>
    </source>
</evidence>
<reference evidence="2 3" key="1">
    <citation type="submission" date="2019-05" db="EMBL/GenBank/DDBJ databases">
        <title>Another draft genome of Portunus trituberculatus and its Hox gene families provides insights of decapod evolution.</title>
        <authorList>
            <person name="Jeong J.-H."/>
            <person name="Song I."/>
            <person name="Kim S."/>
            <person name="Choi T."/>
            <person name="Kim D."/>
            <person name="Ryu S."/>
            <person name="Kim W."/>
        </authorList>
    </citation>
    <scope>NUCLEOTIDE SEQUENCE [LARGE SCALE GENOMIC DNA]</scope>
    <source>
        <tissue evidence="2">Muscle</tissue>
    </source>
</reference>
<proteinExistence type="predicted"/>